<dbReference type="InterPro" id="IPR010730">
    <property type="entry name" value="HET"/>
</dbReference>
<evidence type="ECO:0000259" key="1">
    <source>
        <dbReference type="Pfam" id="PF06985"/>
    </source>
</evidence>
<organism evidence="2 3">
    <name type="scientific">Bionectria ochroleuca</name>
    <name type="common">Gliocladium roseum</name>
    <dbReference type="NCBI Taxonomy" id="29856"/>
    <lineage>
        <taxon>Eukaryota</taxon>
        <taxon>Fungi</taxon>
        <taxon>Dikarya</taxon>
        <taxon>Ascomycota</taxon>
        <taxon>Pezizomycotina</taxon>
        <taxon>Sordariomycetes</taxon>
        <taxon>Hypocreomycetidae</taxon>
        <taxon>Hypocreales</taxon>
        <taxon>Bionectriaceae</taxon>
        <taxon>Clonostachys</taxon>
    </lineage>
</organism>
<comment type="caution">
    <text evidence="2">The sequence shown here is derived from an EMBL/GenBank/DDBJ whole genome shotgun (WGS) entry which is preliminary data.</text>
</comment>
<feature type="domain" description="Heterokaryon incompatibility" evidence="1">
    <location>
        <begin position="61"/>
        <end position="130"/>
    </location>
</feature>
<dbReference type="InterPro" id="IPR052895">
    <property type="entry name" value="HetReg/Transcr_Mod"/>
</dbReference>
<dbReference type="PANTHER" id="PTHR24148">
    <property type="entry name" value="ANKYRIN REPEAT DOMAIN-CONTAINING PROTEIN 39 HOMOLOG-RELATED"/>
    <property type="match status" value="1"/>
</dbReference>
<sequence>MAFVYPTIHSPRGIRLLKYVKVAEDGKTMEFSLEAKRWEVPEVEFEQNRPEPPRNSNQRDFYALSYVWGTSPDKEFIICNGVPVEITRNLYDALSQLIVHTPDIELWTDSLCINQNDPVEKPAQVAMMGDLSTL</sequence>
<reference evidence="2 3" key="1">
    <citation type="submission" date="2019-06" db="EMBL/GenBank/DDBJ databases">
        <authorList>
            <person name="Broberg M."/>
        </authorList>
    </citation>
    <scope>NUCLEOTIDE SEQUENCE [LARGE SCALE GENOMIC DNA]</scope>
</reference>
<proteinExistence type="predicted"/>
<dbReference type="PANTHER" id="PTHR24148:SF64">
    <property type="entry name" value="HETEROKARYON INCOMPATIBILITY DOMAIN-CONTAINING PROTEIN"/>
    <property type="match status" value="1"/>
</dbReference>
<evidence type="ECO:0000313" key="3">
    <source>
        <dbReference type="Proteomes" id="UP000766486"/>
    </source>
</evidence>
<name>A0ABY6U6X8_BIOOC</name>
<dbReference type="Proteomes" id="UP000766486">
    <property type="component" value="Unassembled WGS sequence"/>
</dbReference>
<accession>A0ABY6U6X8</accession>
<dbReference type="EMBL" id="CABFNS010000746">
    <property type="protein sequence ID" value="VUC26349.1"/>
    <property type="molecule type" value="Genomic_DNA"/>
</dbReference>
<protein>
    <recommendedName>
        <fullName evidence="1">Heterokaryon incompatibility domain-containing protein</fullName>
    </recommendedName>
</protein>
<keyword evidence="3" id="KW-1185">Reference proteome</keyword>
<dbReference type="Pfam" id="PF06985">
    <property type="entry name" value="HET"/>
    <property type="match status" value="1"/>
</dbReference>
<evidence type="ECO:0000313" key="2">
    <source>
        <dbReference type="EMBL" id="VUC26349.1"/>
    </source>
</evidence>
<gene>
    <name evidence="2" type="ORF">CLO192961_LOCUS187581</name>
</gene>